<evidence type="ECO:0000256" key="1">
    <source>
        <dbReference type="SAM" id="MobiDB-lite"/>
    </source>
</evidence>
<feature type="region of interest" description="Disordered" evidence="1">
    <location>
        <begin position="1"/>
        <end position="32"/>
    </location>
</feature>
<dbReference type="Pfam" id="PF06197">
    <property type="entry name" value="DUF998"/>
    <property type="match status" value="1"/>
</dbReference>
<feature type="transmembrane region" description="Helical" evidence="2">
    <location>
        <begin position="107"/>
        <end position="125"/>
    </location>
</feature>
<keyword evidence="2" id="KW-0472">Membrane</keyword>
<feature type="transmembrane region" description="Helical" evidence="2">
    <location>
        <begin position="76"/>
        <end position="100"/>
    </location>
</feature>
<feature type="transmembrane region" description="Helical" evidence="2">
    <location>
        <begin position="145"/>
        <end position="166"/>
    </location>
</feature>
<comment type="caution">
    <text evidence="3">The sequence shown here is derived from an EMBL/GenBank/DDBJ whole genome shotgun (WGS) entry which is preliminary data.</text>
</comment>
<reference evidence="3 4" key="1">
    <citation type="submission" date="2023-05" db="EMBL/GenBank/DDBJ databases">
        <title>Actinoplanes sp. NEAU-A12 genome sequencing.</title>
        <authorList>
            <person name="Wang Z.-S."/>
        </authorList>
    </citation>
    <scope>NUCLEOTIDE SEQUENCE [LARGE SCALE GENOMIC DNA]</scope>
    <source>
        <strain evidence="3 4">NEAU-A12</strain>
    </source>
</reference>
<keyword evidence="2" id="KW-1133">Transmembrane helix</keyword>
<evidence type="ECO:0000313" key="4">
    <source>
        <dbReference type="Proteomes" id="UP001241758"/>
    </source>
</evidence>
<dbReference type="EMBL" id="JASCTH010000005">
    <property type="protein sequence ID" value="MDI6098703.1"/>
    <property type="molecule type" value="Genomic_DNA"/>
</dbReference>
<evidence type="ECO:0000256" key="2">
    <source>
        <dbReference type="SAM" id="Phobius"/>
    </source>
</evidence>
<organism evidence="3 4">
    <name type="scientific">Actinoplanes sandaracinus</name>
    <dbReference type="NCBI Taxonomy" id="3045177"/>
    <lineage>
        <taxon>Bacteria</taxon>
        <taxon>Bacillati</taxon>
        <taxon>Actinomycetota</taxon>
        <taxon>Actinomycetes</taxon>
        <taxon>Micromonosporales</taxon>
        <taxon>Micromonosporaceae</taxon>
        <taxon>Actinoplanes</taxon>
    </lineage>
</organism>
<protein>
    <submittedName>
        <fullName evidence="3">DUF998 domain-containing protein</fullName>
    </submittedName>
</protein>
<feature type="compositionally biased region" description="Low complexity" evidence="1">
    <location>
        <begin position="1"/>
        <end position="18"/>
    </location>
</feature>
<feature type="transmembrane region" description="Helical" evidence="2">
    <location>
        <begin position="221"/>
        <end position="241"/>
    </location>
</feature>
<keyword evidence="2" id="KW-0812">Transmembrane</keyword>
<gene>
    <name evidence="3" type="ORF">QLQ12_08830</name>
</gene>
<name>A0ABT6WG81_9ACTN</name>
<feature type="transmembrane region" description="Helical" evidence="2">
    <location>
        <begin position="178"/>
        <end position="201"/>
    </location>
</feature>
<feature type="transmembrane region" description="Helical" evidence="2">
    <location>
        <begin position="34"/>
        <end position="56"/>
    </location>
</feature>
<dbReference type="RefSeq" id="WP_282758523.1">
    <property type="nucleotide sequence ID" value="NZ_JASCTH010000005.1"/>
</dbReference>
<evidence type="ECO:0000313" key="3">
    <source>
        <dbReference type="EMBL" id="MDI6098703.1"/>
    </source>
</evidence>
<proteinExistence type="predicted"/>
<dbReference type="InterPro" id="IPR009339">
    <property type="entry name" value="DUF998"/>
</dbReference>
<keyword evidence="4" id="KW-1185">Reference proteome</keyword>
<sequence>MFSSDPASMSSPSRGSQSVHPATAPPSPRTGRRIAVDSVSGGLALPLIGFAVADLINPDWSPAEAMISHYVHAPHGGWLIPLGTLVMAAASGTLTWLAAAYTRGGRAGLALLGVWTAGLLVAGVFPTDPPGQWDQPPTMASTLHGVAALLAFTTLPAAVVVLSRVWRRDPRWRPVAGGLAVTARLSVAAFVLFMITFFDVMGGPSLAVGAWSTVTGLAERVMVWTYVGWLAVAAAGLRRIVREG</sequence>
<accession>A0ABT6WG81</accession>
<dbReference type="Proteomes" id="UP001241758">
    <property type="component" value="Unassembled WGS sequence"/>
</dbReference>